<name>A0A9D4QY06_DREPO</name>
<evidence type="ECO:0000313" key="1">
    <source>
        <dbReference type="EMBL" id="KAH3846917.1"/>
    </source>
</evidence>
<reference evidence="1" key="2">
    <citation type="submission" date="2020-11" db="EMBL/GenBank/DDBJ databases">
        <authorList>
            <person name="McCartney M.A."/>
            <person name="Auch B."/>
            <person name="Kono T."/>
            <person name="Mallez S."/>
            <person name="Becker A."/>
            <person name="Gohl D.M."/>
            <person name="Silverstein K.A.T."/>
            <person name="Koren S."/>
            <person name="Bechman K.B."/>
            <person name="Herman A."/>
            <person name="Abrahante J.E."/>
            <person name="Garbe J."/>
        </authorList>
    </citation>
    <scope>NUCLEOTIDE SEQUENCE</scope>
    <source>
        <strain evidence="1">Duluth1</strain>
        <tissue evidence="1">Whole animal</tissue>
    </source>
</reference>
<organism evidence="1 2">
    <name type="scientific">Dreissena polymorpha</name>
    <name type="common">Zebra mussel</name>
    <name type="synonym">Mytilus polymorpha</name>
    <dbReference type="NCBI Taxonomy" id="45954"/>
    <lineage>
        <taxon>Eukaryota</taxon>
        <taxon>Metazoa</taxon>
        <taxon>Spiralia</taxon>
        <taxon>Lophotrochozoa</taxon>
        <taxon>Mollusca</taxon>
        <taxon>Bivalvia</taxon>
        <taxon>Autobranchia</taxon>
        <taxon>Heteroconchia</taxon>
        <taxon>Euheterodonta</taxon>
        <taxon>Imparidentia</taxon>
        <taxon>Neoheterodontei</taxon>
        <taxon>Myida</taxon>
        <taxon>Dreissenoidea</taxon>
        <taxon>Dreissenidae</taxon>
        <taxon>Dreissena</taxon>
    </lineage>
</organism>
<protein>
    <recommendedName>
        <fullName evidence="3">Helicase C-terminal domain-containing protein</fullName>
    </recommendedName>
</protein>
<gene>
    <name evidence="1" type="ORF">DPMN_089224</name>
</gene>
<sequence length="116" mass="13109">MDSYVQQFGRCGRDGSQAMALLLFNAKQCETIDQDMHAYMFNDTMCRRQMILDSYNGKPSGNLSKHLCCVICAKNCCCNEEDCSKYVHPIYVYDDTILNAYSSSSDSHHSDSDSDC</sequence>
<comment type="caution">
    <text evidence="1">The sequence shown here is derived from an EMBL/GenBank/DDBJ whole genome shotgun (WGS) entry which is preliminary data.</text>
</comment>
<dbReference type="Proteomes" id="UP000828390">
    <property type="component" value="Unassembled WGS sequence"/>
</dbReference>
<dbReference type="EMBL" id="JAIWYP010000003">
    <property type="protein sequence ID" value="KAH3846917.1"/>
    <property type="molecule type" value="Genomic_DNA"/>
</dbReference>
<dbReference type="Gene3D" id="3.40.50.300">
    <property type="entry name" value="P-loop containing nucleotide triphosphate hydrolases"/>
    <property type="match status" value="1"/>
</dbReference>
<evidence type="ECO:0000313" key="2">
    <source>
        <dbReference type="Proteomes" id="UP000828390"/>
    </source>
</evidence>
<dbReference type="AlphaFoldDB" id="A0A9D4QY06"/>
<proteinExistence type="predicted"/>
<evidence type="ECO:0008006" key="3">
    <source>
        <dbReference type="Google" id="ProtNLM"/>
    </source>
</evidence>
<accession>A0A9D4QY06</accession>
<reference evidence="1" key="1">
    <citation type="journal article" date="2019" name="bioRxiv">
        <title>The Genome of the Zebra Mussel, Dreissena polymorpha: A Resource for Invasive Species Research.</title>
        <authorList>
            <person name="McCartney M.A."/>
            <person name="Auch B."/>
            <person name="Kono T."/>
            <person name="Mallez S."/>
            <person name="Zhang Y."/>
            <person name="Obille A."/>
            <person name="Becker A."/>
            <person name="Abrahante J.E."/>
            <person name="Garbe J."/>
            <person name="Badalamenti J.P."/>
            <person name="Herman A."/>
            <person name="Mangelson H."/>
            <person name="Liachko I."/>
            <person name="Sullivan S."/>
            <person name="Sone E.D."/>
            <person name="Koren S."/>
            <person name="Silverstein K.A.T."/>
            <person name="Beckman K.B."/>
            <person name="Gohl D.M."/>
        </authorList>
    </citation>
    <scope>NUCLEOTIDE SEQUENCE</scope>
    <source>
        <strain evidence="1">Duluth1</strain>
        <tissue evidence="1">Whole animal</tissue>
    </source>
</reference>
<dbReference type="InterPro" id="IPR027417">
    <property type="entry name" value="P-loop_NTPase"/>
</dbReference>
<keyword evidence="2" id="KW-1185">Reference proteome</keyword>